<organism evidence="3 4">
    <name type="scientific">Tribonema minus</name>
    <dbReference type="NCBI Taxonomy" id="303371"/>
    <lineage>
        <taxon>Eukaryota</taxon>
        <taxon>Sar</taxon>
        <taxon>Stramenopiles</taxon>
        <taxon>Ochrophyta</taxon>
        <taxon>PX clade</taxon>
        <taxon>Xanthophyceae</taxon>
        <taxon>Tribonematales</taxon>
        <taxon>Tribonemataceae</taxon>
        <taxon>Tribonema</taxon>
    </lineage>
</organism>
<evidence type="ECO:0000313" key="3">
    <source>
        <dbReference type="EMBL" id="KAG5192234.1"/>
    </source>
</evidence>
<evidence type="ECO:0000256" key="1">
    <source>
        <dbReference type="SAM" id="MobiDB-lite"/>
    </source>
</evidence>
<sequence length="1571" mass="172202">MRINNQTSSLRDASGAVQQHLIHPIGAIAASLLAMACRNCNIIADIVHVVTEAKPHGTLAMGYTRFAHSLVALPVFHVRADDLTAVLVPEATQSRLGVARSKVAWALAAGTTEWVKDNIIMMPFGGAVRFLTLSARSVNLELGVLRAGAYLEQTGDCVVVVSFKHPWMDEMGWGTSNCDPGDPSTVKVYIFDSYFSQANLQFPPTKGKANGDNNHDVYRFLPAAMVGGGNWAGPDGKNVRSYGAALACGSEMYTNRLTMGAMRFSCVTADGNWAKSQPLSAEDLANMEPELRSNDTRWMPQLLVLGGAAISAWEITEPRLALDEEAATVGGQPSYVMDGEHQYSNYKGSEMNPVLGTSGNGGGGKAAEDDGIYTSSAAGTLVKYSVLTSEAWGNSLLPWCEIDQNRINSLDRDKDLRQAKVAAAGKFHDLQDCKMLWPLLGWGNVHGGGGGANGVATETAAARVGSPAPSGKDALLAAGLLRPSWTDLEEDPDAKKPYKTDTWGKSFMGGGVLLTSALPAGVAAVVTSAEAVLAQFNDDMLSNMEMTLTTMGAALVLSQTLVALIASYAARREVVSFFLRVLRLPPLLARLLTVGAFLIGITTPAVLTIIADLAAQMSTPNGDDTQVRWVHAQANGLGQYNVVGAVTMTFQADTDATASIFVWINLALAGIGWMWCSWSVLRGSRKGAEAFTGGGDIPSTSAPKGNSGPSPCVKRVATSELALKLIASFRMQQIPWLPLDFHIMADLVERLINRFGQAAVNTAQGHEPSHTRRLHETLLRTFERRRRILGADQGVKLRHKTVSCSLAKVLHRHPSLEIAQTLQDAADYVGKVRHLASLLANYICTWKLDLGQPFPDATQRFFMECLTCYVQGAGAGYTNGAGPGAAQLPPSTLQRFQDLRNNSNLQALQAPGAPWRLHEVFLYVAKDMATVASTYIQVHFQRRRLAITHWALFHALRAHIMNDDDDPDTQVDMTVRPFTRAVHDLAELVTTYAGNDLHGELQARLNQLGFRGAELDDDGDVQEGADYLKILDICETVRHLPDGDSDASKRRLLAQLQQLYVETDRTDYQDLMSGLFEQFPDDAAARRENRDAVWGLLPVPPKLTAPVPRFKPQPAFIRIDRTGMGELFPGLAARMAGRGPWWYAEFMQPWAKAANITTMRQRTNHYARSERGVMRAIERAGQPGYRILAPWLVDRTFMTDGHQLKLLLVSSHDSHQGPHGLTKLPRRGYQVGYINEELGDVLEGEVAEGPNGVFRLQRVHREIGAEPATVADVTPAAQERLHALDHVVVTGVDPGQVLAFSAVTALGQRWRRDSAADFAANPPPKGEGVTAQEVPGADYREWALSVRKEEGEAQRRGANQAYSDALAALADRHTRTGRYQVLRAYCTTWGHHADAMWGELLHPARRHQRFSRFRAQQAAIAKMAEKLAPIRLQHRPPGWKRVRARGRQYPRRRRRHRRWRDTRRRPRRIIFFGACARFPSHGRAAIPIKKLVAQLACRCPTLMTPQPYSSASCLVCGQPTRGGGDEFGHRNRVCRNENCALAQAAEGGVAVIDRDTNARDTSYYFCIRCMQ</sequence>
<keyword evidence="4" id="KW-1185">Reference proteome</keyword>
<gene>
    <name evidence="3" type="ORF">JKP88DRAFT_266295</name>
</gene>
<feature type="region of interest" description="Disordered" evidence="1">
    <location>
        <begin position="692"/>
        <end position="711"/>
    </location>
</feature>
<feature type="transmembrane region" description="Helical" evidence="2">
    <location>
        <begin position="591"/>
        <end position="611"/>
    </location>
</feature>
<feature type="transmembrane region" description="Helical" evidence="2">
    <location>
        <begin position="506"/>
        <end position="526"/>
    </location>
</feature>
<feature type="transmembrane region" description="Helical" evidence="2">
    <location>
        <begin position="546"/>
        <end position="570"/>
    </location>
</feature>
<keyword evidence="2" id="KW-0812">Transmembrane</keyword>
<proteinExistence type="predicted"/>
<evidence type="ECO:0000313" key="4">
    <source>
        <dbReference type="Proteomes" id="UP000664859"/>
    </source>
</evidence>
<feature type="compositionally biased region" description="Polar residues" evidence="1">
    <location>
        <begin position="698"/>
        <end position="709"/>
    </location>
</feature>
<comment type="caution">
    <text evidence="3">The sequence shown here is derived from an EMBL/GenBank/DDBJ whole genome shotgun (WGS) entry which is preliminary data.</text>
</comment>
<dbReference type="EMBL" id="JAFCMP010000009">
    <property type="protein sequence ID" value="KAG5192234.1"/>
    <property type="molecule type" value="Genomic_DNA"/>
</dbReference>
<dbReference type="Proteomes" id="UP000664859">
    <property type="component" value="Unassembled WGS sequence"/>
</dbReference>
<feature type="transmembrane region" description="Helical" evidence="2">
    <location>
        <begin position="660"/>
        <end position="681"/>
    </location>
</feature>
<evidence type="ECO:0000256" key="2">
    <source>
        <dbReference type="SAM" id="Phobius"/>
    </source>
</evidence>
<name>A0A836CNV6_9STRA</name>
<reference evidence="3" key="1">
    <citation type="submission" date="2021-02" db="EMBL/GenBank/DDBJ databases">
        <title>First Annotated Genome of the Yellow-green Alga Tribonema minus.</title>
        <authorList>
            <person name="Mahan K.M."/>
        </authorList>
    </citation>
    <scope>NUCLEOTIDE SEQUENCE</scope>
    <source>
        <strain evidence="3">UTEX B ZZ1240</strain>
    </source>
</reference>
<keyword evidence="2" id="KW-1133">Transmembrane helix</keyword>
<keyword evidence="2" id="KW-0472">Membrane</keyword>
<protein>
    <submittedName>
        <fullName evidence="3">Uncharacterized protein</fullName>
    </submittedName>
</protein>
<accession>A0A836CNV6</accession>